<dbReference type="InterPro" id="IPR007119">
    <property type="entry name" value="Phage_tail_spike_N"/>
</dbReference>
<evidence type="ECO:0000313" key="2">
    <source>
        <dbReference type="EMBL" id="MTD02018.1"/>
    </source>
</evidence>
<organism evidence="2 3">
    <name type="scientific">Streptococcus uberis</name>
    <dbReference type="NCBI Taxonomy" id="1349"/>
    <lineage>
        <taxon>Bacteria</taxon>
        <taxon>Bacillati</taxon>
        <taxon>Bacillota</taxon>
        <taxon>Bacilli</taxon>
        <taxon>Lactobacillales</taxon>
        <taxon>Streptococcaceae</taxon>
        <taxon>Streptococcus</taxon>
    </lineage>
</organism>
<sequence>MQITFYDKNMHETAVADNALLNAIKINKASLTSFFEEATHQVEFEFSKESGEWWGIKENGYLAFRFLGDFFRFSIVKFKENAKSKTISIIGDYFNLEMLSENCLAYENQPARTIVEHLTAMEFFPYANFEIGVNELATSKKSLKYEGEDVKYKRLISIINNFGGECEFEIKQKRNGQFDKLILNIYRANDGVNYQGVGRNRRDFEITIDNSNDVSRTFDMTDIKTAIEPVGKDGLRLGNRGTVWKNEQGQTEFYQKNNRIYAPIAAENMPKVLDIDDYLLWKLNIDTDDVAKLESEGLKWLKNVCYGKETIEVSGSFDVRVGDTVILNHKGIGRYGILGSLRVMKITWNLLTGTNEVTFSNFKRLASKISAQGLALQDTIESPASYDIAFNTTAGTVFKNNTGVSTVSFNFFKNGTQTAVLGQRWYNGTQLLSNGLEVTIKPDMLTDGKLNLKLEVDVTDAITFSKELTFINVNDGLNGSKGADGNGIASTAITYQAGTSATVAPTGT</sequence>
<name>A0A6L6G9R7_STRUB</name>
<accession>A0A6L6G9R7</accession>
<feature type="non-terminal residue" evidence="2">
    <location>
        <position position="508"/>
    </location>
</feature>
<dbReference type="InterPro" id="IPR010572">
    <property type="entry name" value="Tail_dom"/>
</dbReference>
<evidence type="ECO:0000259" key="1">
    <source>
        <dbReference type="Pfam" id="PF06605"/>
    </source>
</evidence>
<protein>
    <recommendedName>
        <fullName evidence="1">Tail spike domain-containing protein</fullName>
    </recommendedName>
</protein>
<gene>
    <name evidence="2" type="ORF">GKS16_07015</name>
</gene>
<feature type="domain" description="Tail spike" evidence="1">
    <location>
        <begin position="128"/>
        <end position="372"/>
    </location>
</feature>
<dbReference type="EMBL" id="WLXI01000048">
    <property type="protein sequence ID" value="MTD02018.1"/>
    <property type="molecule type" value="Genomic_DNA"/>
</dbReference>
<dbReference type="RefSeq" id="WP_326830520.1">
    <property type="nucleotide sequence ID" value="NZ_WLXE01000012.1"/>
</dbReference>
<dbReference type="Proteomes" id="UP000483839">
    <property type="component" value="Unassembled WGS sequence"/>
</dbReference>
<proteinExistence type="predicted"/>
<comment type="caution">
    <text evidence="2">The sequence shown here is derived from an EMBL/GenBank/DDBJ whole genome shotgun (WGS) entry which is preliminary data.</text>
</comment>
<evidence type="ECO:0000313" key="3">
    <source>
        <dbReference type="Proteomes" id="UP000483839"/>
    </source>
</evidence>
<dbReference type="Pfam" id="PF06605">
    <property type="entry name" value="Prophage_tail"/>
    <property type="match status" value="1"/>
</dbReference>
<dbReference type="AlphaFoldDB" id="A0A6L6G9R7"/>
<dbReference type="NCBIfam" id="TIGR01665">
    <property type="entry name" value="put_anti_recept"/>
    <property type="match status" value="1"/>
</dbReference>
<reference evidence="2 3" key="1">
    <citation type="submission" date="2019-11" db="EMBL/GenBank/DDBJ databases">
        <title>Streptococcus uberis isolated from clinical mastitis cases on a southeastern Queensland dairy.</title>
        <authorList>
            <person name="Workentine M.L."/>
            <person name="Price R."/>
            <person name="Olchowy T."/>
        </authorList>
    </citation>
    <scope>NUCLEOTIDE SEQUENCE [LARGE SCALE GENOMIC DNA]</scope>
    <source>
        <strain evidence="2 3">OLC4459-A17</strain>
    </source>
</reference>